<sequence length="159" mass="15562">MGAWPGRWRAQGRDTVSSKGVPLRGSIPLAVPALVCALAVTAGAAAAAVAAVTDTDDRGTDDRGTISAHTDPRGTDASGTELPGRGLPGSDGTGADAPGTGGLLFGVGNVVQRPEHRPVNHCGNLDGRGWSADASDLTASPAPGQGSGTCPGGTVSTGR</sequence>
<gene>
    <name evidence="3" type="ORF">ATE80_15420</name>
</gene>
<dbReference type="EMBL" id="LNSV01000035">
    <property type="protein sequence ID" value="KUH37926.1"/>
    <property type="molecule type" value="Genomic_DNA"/>
</dbReference>
<evidence type="ECO:0000313" key="3">
    <source>
        <dbReference type="EMBL" id="KUH37926.1"/>
    </source>
</evidence>
<dbReference type="STRING" id="936756.ATE80_15420"/>
<dbReference type="AlphaFoldDB" id="A0A124ECK0"/>
<evidence type="ECO:0000256" key="2">
    <source>
        <dbReference type="SAM" id="Phobius"/>
    </source>
</evidence>
<name>A0A124ECK0_9ACTN</name>
<dbReference type="Proteomes" id="UP000054011">
    <property type="component" value="Unassembled WGS sequence"/>
</dbReference>
<feature type="compositionally biased region" description="Basic and acidic residues" evidence="1">
    <location>
        <begin position="55"/>
        <end position="74"/>
    </location>
</feature>
<keyword evidence="4" id="KW-1185">Reference proteome</keyword>
<evidence type="ECO:0000313" key="4">
    <source>
        <dbReference type="Proteomes" id="UP000054011"/>
    </source>
</evidence>
<feature type="region of interest" description="Disordered" evidence="1">
    <location>
        <begin position="51"/>
        <end position="105"/>
    </location>
</feature>
<feature type="region of interest" description="Disordered" evidence="1">
    <location>
        <begin position="117"/>
        <end position="159"/>
    </location>
</feature>
<keyword evidence="2" id="KW-0472">Membrane</keyword>
<dbReference type="RefSeq" id="WP_058942789.1">
    <property type="nucleotide sequence ID" value="NZ_LNSV01000035.1"/>
</dbReference>
<evidence type="ECO:0000256" key="1">
    <source>
        <dbReference type="SAM" id="MobiDB-lite"/>
    </source>
</evidence>
<proteinExistence type="predicted"/>
<feature type="transmembrane region" description="Helical" evidence="2">
    <location>
        <begin position="29"/>
        <end position="53"/>
    </location>
</feature>
<keyword evidence="2" id="KW-1133">Transmembrane helix</keyword>
<comment type="caution">
    <text evidence="3">The sequence shown here is derived from an EMBL/GenBank/DDBJ whole genome shotgun (WGS) entry which is preliminary data.</text>
</comment>
<keyword evidence="2" id="KW-0812">Transmembrane</keyword>
<organism evidence="3 4">
    <name type="scientific">Streptomyces kanasensis</name>
    <dbReference type="NCBI Taxonomy" id="936756"/>
    <lineage>
        <taxon>Bacteria</taxon>
        <taxon>Bacillati</taxon>
        <taxon>Actinomycetota</taxon>
        <taxon>Actinomycetes</taxon>
        <taxon>Kitasatosporales</taxon>
        <taxon>Streptomycetaceae</taxon>
        <taxon>Streptomyces</taxon>
    </lineage>
</organism>
<accession>A0A124ECK0</accession>
<feature type="region of interest" description="Disordered" evidence="1">
    <location>
        <begin position="1"/>
        <end position="23"/>
    </location>
</feature>
<reference evidence="3 4" key="1">
    <citation type="submission" date="2015-11" db="EMBL/GenBank/DDBJ databases">
        <title>Genome-wide analysis reveals the secondary metabolome in Streptomyces kanasensis ZX01.</title>
        <authorList>
            <person name="Zhang G."/>
            <person name="Han L."/>
            <person name="Feng J."/>
            <person name="Zhang X."/>
        </authorList>
    </citation>
    <scope>NUCLEOTIDE SEQUENCE [LARGE SCALE GENOMIC DNA]</scope>
    <source>
        <strain evidence="3 4">ZX01</strain>
    </source>
</reference>
<protein>
    <submittedName>
        <fullName evidence="3">Uncharacterized protein</fullName>
    </submittedName>
</protein>